<evidence type="ECO:0000259" key="1">
    <source>
        <dbReference type="PROSITE" id="PS50801"/>
    </source>
</evidence>
<comment type="caution">
    <text evidence="2">The sequence shown here is derived from an EMBL/GenBank/DDBJ whole genome shotgun (WGS) entry which is preliminary data.</text>
</comment>
<dbReference type="EMBL" id="MFFX01000034">
    <property type="protein sequence ID" value="OGF19000.1"/>
    <property type="molecule type" value="Genomic_DNA"/>
</dbReference>
<name>A0A1F5RX47_9BACT</name>
<dbReference type="PANTHER" id="PTHR33495">
    <property type="entry name" value="ANTI-SIGMA FACTOR ANTAGONIST TM_1081-RELATED-RELATED"/>
    <property type="match status" value="1"/>
</dbReference>
<proteinExistence type="predicted"/>
<accession>A0A1F5RX47</accession>
<dbReference type="CDD" id="cd07043">
    <property type="entry name" value="STAS_anti-anti-sigma_factors"/>
    <property type="match status" value="1"/>
</dbReference>
<sequence length="123" mass="13784">MIKLSRKEIDMHSIPMEERGDIVILRLDGPLDPAHANALQHYLAILLTAGWKKVIIDMNEVSAILSYGCGTLTHLIKEAKQNGMQMKFFGFQPEPKAVLERNNIDKILPCYATEEEAIASFSS</sequence>
<dbReference type="Pfam" id="PF01740">
    <property type="entry name" value="STAS"/>
    <property type="match status" value="1"/>
</dbReference>
<dbReference type="InterPro" id="IPR036513">
    <property type="entry name" value="STAS_dom_sf"/>
</dbReference>
<dbReference type="GO" id="GO:0043856">
    <property type="term" value="F:anti-sigma factor antagonist activity"/>
    <property type="evidence" value="ECO:0007669"/>
    <property type="project" value="TreeGrafter"/>
</dbReference>
<dbReference type="SUPFAM" id="SSF52091">
    <property type="entry name" value="SpoIIaa-like"/>
    <property type="match status" value="1"/>
</dbReference>
<dbReference type="Proteomes" id="UP000178682">
    <property type="component" value="Unassembled WGS sequence"/>
</dbReference>
<dbReference type="AlphaFoldDB" id="A0A1F5RX47"/>
<dbReference type="PANTHER" id="PTHR33495:SF2">
    <property type="entry name" value="ANTI-SIGMA FACTOR ANTAGONIST TM_1081-RELATED"/>
    <property type="match status" value="1"/>
</dbReference>
<organism evidence="2 3">
    <name type="scientific">Candidatus Falkowbacteria bacterium RIFCSPLOWO2_12_FULL_45_10</name>
    <dbReference type="NCBI Taxonomy" id="1797990"/>
    <lineage>
        <taxon>Bacteria</taxon>
        <taxon>Candidatus Falkowiibacteriota</taxon>
    </lineage>
</organism>
<evidence type="ECO:0000313" key="3">
    <source>
        <dbReference type="Proteomes" id="UP000178682"/>
    </source>
</evidence>
<dbReference type="PROSITE" id="PS50801">
    <property type="entry name" value="STAS"/>
    <property type="match status" value="1"/>
</dbReference>
<evidence type="ECO:0000313" key="2">
    <source>
        <dbReference type="EMBL" id="OGF19000.1"/>
    </source>
</evidence>
<reference evidence="2 3" key="1">
    <citation type="journal article" date="2016" name="Nat. Commun.">
        <title>Thousands of microbial genomes shed light on interconnected biogeochemical processes in an aquifer system.</title>
        <authorList>
            <person name="Anantharaman K."/>
            <person name="Brown C.T."/>
            <person name="Hug L.A."/>
            <person name="Sharon I."/>
            <person name="Castelle C.J."/>
            <person name="Probst A.J."/>
            <person name="Thomas B.C."/>
            <person name="Singh A."/>
            <person name="Wilkins M.J."/>
            <person name="Karaoz U."/>
            <person name="Brodie E.L."/>
            <person name="Williams K.H."/>
            <person name="Hubbard S.S."/>
            <person name="Banfield J.F."/>
        </authorList>
    </citation>
    <scope>NUCLEOTIDE SEQUENCE [LARGE SCALE GENOMIC DNA]</scope>
</reference>
<dbReference type="InterPro" id="IPR002645">
    <property type="entry name" value="STAS_dom"/>
</dbReference>
<protein>
    <recommendedName>
        <fullName evidence="1">STAS domain-containing protein</fullName>
    </recommendedName>
</protein>
<dbReference type="Gene3D" id="3.30.750.24">
    <property type="entry name" value="STAS domain"/>
    <property type="match status" value="1"/>
</dbReference>
<feature type="domain" description="STAS" evidence="1">
    <location>
        <begin position="12"/>
        <end position="121"/>
    </location>
</feature>
<gene>
    <name evidence="2" type="ORF">A3G56_00725</name>
</gene>